<dbReference type="AlphaFoldDB" id="A0AA48KH13"/>
<dbReference type="InterPro" id="IPR037673">
    <property type="entry name" value="MSC/AndL"/>
</dbReference>
<keyword evidence="4" id="KW-1003">Cell membrane</keyword>
<comment type="subcellular location">
    <subcellularLocation>
        <location evidence="1">Cell membrane</location>
        <topology evidence="1">Multi-pass membrane protein</topology>
    </subcellularLocation>
</comment>
<dbReference type="GO" id="GO:0005886">
    <property type="term" value="C:plasma membrane"/>
    <property type="evidence" value="ECO:0007669"/>
    <property type="project" value="UniProtKB-SubCell"/>
</dbReference>
<comment type="similarity">
    <text evidence="2">Belongs to the MscL family.</text>
</comment>
<dbReference type="SUPFAM" id="SSF81330">
    <property type="entry name" value="Gated mechanosensitive channel"/>
    <property type="match status" value="1"/>
</dbReference>
<evidence type="ECO:0000256" key="10">
    <source>
        <dbReference type="SAM" id="Phobius"/>
    </source>
</evidence>
<dbReference type="NCBIfam" id="TIGR00220">
    <property type="entry name" value="mscL"/>
    <property type="match status" value="1"/>
</dbReference>
<evidence type="ECO:0000256" key="9">
    <source>
        <dbReference type="ARBA" id="ARBA00023303"/>
    </source>
</evidence>
<dbReference type="GO" id="GO:0008381">
    <property type="term" value="F:mechanosensitive monoatomic ion channel activity"/>
    <property type="evidence" value="ECO:0007669"/>
    <property type="project" value="InterPro"/>
</dbReference>
<dbReference type="KEGG" id="msea:METESE_28910"/>
<evidence type="ECO:0000256" key="6">
    <source>
        <dbReference type="ARBA" id="ARBA00022989"/>
    </source>
</evidence>
<dbReference type="InterPro" id="IPR019823">
    <property type="entry name" value="Mechanosensitive_channel_CS"/>
</dbReference>
<dbReference type="InterPro" id="IPR036019">
    <property type="entry name" value="MscL_channel"/>
</dbReference>
<keyword evidence="5 10" id="KW-0812">Transmembrane</keyword>
<dbReference type="PROSITE" id="PS01327">
    <property type="entry name" value="MSCL"/>
    <property type="match status" value="1"/>
</dbReference>
<evidence type="ECO:0000256" key="8">
    <source>
        <dbReference type="ARBA" id="ARBA00023136"/>
    </source>
</evidence>
<name>A0AA48KH13_9BACT</name>
<feature type="transmembrane region" description="Helical" evidence="10">
    <location>
        <begin position="65"/>
        <end position="87"/>
    </location>
</feature>
<dbReference type="Gene3D" id="1.10.1200.120">
    <property type="entry name" value="Large-conductance mechanosensitive channel, MscL, domain 1"/>
    <property type="match status" value="1"/>
</dbReference>
<dbReference type="Pfam" id="PF01741">
    <property type="entry name" value="MscL"/>
    <property type="match status" value="1"/>
</dbReference>
<feature type="transmembrane region" description="Helical" evidence="10">
    <location>
        <begin position="21"/>
        <end position="45"/>
    </location>
</feature>
<evidence type="ECO:0000256" key="1">
    <source>
        <dbReference type="ARBA" id="ARBA00004651"/>
    </source>
</evidence>
<evidence type="ECO:0000313" key="12">
    <source>
        <dbReference type="Proteomes" id="UP001228113"/>
    </source>
</evidence>
<keyword evidence="8 10" id="KW-0472">Membrane</keyword>
<sequence>MSLLKDFKAFIARGNVVDLAVAVVVGGSFQTIVKAFVSGIIMPIVSYVMPPEMAWEEWTLGRLRIGLVLGDILNFLITSAVVFLLFVKSVALIKRLEGETPPPPTTKTCPECRETIPIEATRCKFCTSKL</sequence>
<dbReference type="EMBL" id="AP027081">
    <property type="protein sequence ID" value="BDU77933.1"/>
    <property type="molecule type" value="Genomic_DNA"/>
</dbReference>
<dbReference type="PANTHER" id="PTHR30266:SF2">
    <property type="entry name" value="LARGE-CONDUCTANCE MECHANOSENSITIVE CHANNEL"/>
    <property type="match status" value="1"/>
</dbReference>
<dbReference type="Proteomes" id="UP001228113">
    <property type="component" value="Chromosome"/>
</dbReference>
<dbReference type="InterPro" id="IPR001185">
    <property type="entry name" value="MS_channel"/>
</dbReference>
<evidence type="ECO:0000256" key="3">
    <source>
        <dbReference type="ARBA" id="ARBA00022448"/>
    </source>
</evidence>
<protein>
    <submittedName>
        <fullName evidence="11">Large-conductance mechanosensitive channel</fullName>
    </submittedName>
</protein>
<keyword evidence="3" id="KW-0813">Transport</keyword>
<dbReference type="RefSeq" id="WP_243329888.1">
    <property type="nucleotide sequence ID" value="NZ_AP027081.1"/>
</dbReference>
<keyword evidence="9" id="KW-0407">Ion channel</keyword>
<accession>A0AA48KH13</accession>
<proteinExistence type="inferred from homology"/>
<evidence type="ECO:0000256" key="7">
    <source>
        <dbReference type="ARBA" id="ARBA00023065"/>
    </source>
</evidence>
<dbReference type="PANTHER" id="PTHR30266">
    <property type="entry name" value="MECHANOSENSITIVE CHANNEL MSCL"/>
    <property type="match status" value="1"/>
</dbReference>
<gene>
    <name evidence="11" type="ORF">METESE_28910</name>
</gene>
<keyword evidence="7" id="KW-0406">Ion transport</keyword>
<keyword evidence="6 10" id="KW-1133">Transmembrane helix</keyword>
<evidence type="ECO:0000256" key="5">
    <source>
        <dbReference type="ARBA" id="ARBA00022692"/>
    </source>
</evidence>
<organism evidence="11 12">
    <name type="scientific">Mesoterricola sediminis</name>
    <dbReference type="NCBI Taxonomy" id="2927980"/>
    <lineage>
        <taxon>Bacteria</taxon>
        <taxon>Pseudomonadati</taxon>
        <taxon>Acidobacteriota</taxon>
        <taxon>Holophagae</taxon>
        <taxon>Holophagales</taxon>
        <taxon>Holophagaceae</taxon>
        <taxon>Mesoterricola</taxon>
    </lineage>
</organism>
<evidence type="ECO:0000313" key="11">
    <source>
        <dbReference type="EMBL" id="BDU77933.1"/>
    </source>
</evidence>
<evidence type="ECO:0000256" key="2">
    <source>
        <dbReference type="ARBA" id="ARBA00007254"/>
    </source>
</evidence>
<keyword evidence="12" id="KW-1185">Reference proteome</keyword>
<reference evidence="11" key="1">
    <citation type="journal article" date="2023" name="Int. J. Syst. Evol. Microbiol.">
        <title>Mesoterricola silvestris gen. nov., sp. nov., Mesoterricola sediminis sp. nov., Geothrix oryzae sp. nov., Geothrix edaphica sp. nov., Geothrix rubra sp. nov., and Geothrix limicola sp. nov., six novel members of Acidobacteriota isolated from soils.</title>
        <authorList>
            <person name="Itoh H."/>
            <person name="Sugisawa Y."/>
            <person name="Mise K."/>
            <person name="Xu Z."/>
            <person name="Kuniyasu M."/>
            <person name="Ushijima N."/>
            <person name="Kawano K."/>
            <person name="Kobayashi E."/>
            <person name="Shiratori Y."/>
            <person name="Masuda Y."/>
            <person name="Senoo K."/>
        </authorList>
    </citation>
    <scope>NUCLEOTIDE SEQUENCE</scope>
    <source>
        <strain evidence="11">W786</strain>
    </source>
</reference>
<evidence type="ECO:0000256" key="4">
    <source>
        <dbReference type="ARBA" id="ARBA00022475"/>
    </source>
</evidence>